<dbReference type="Proteomes" id="UP000042527">
    <property type="component" value="Unassembled WGS sequence"/>
</dbReference>
<reference evidence="2" key="1">
    <citation type="submission" date="2015-01" db="EMBL/GenBank/DDBJ databases">
        <authorList>
            <person name="Manzoor Shahid"/>
            <person name="Zubair Saima"/>
        </authorList>
    </citation>
    <scope>NUCLEOTIDE SEQUENCE [LARGE SCALE GENOMIC DNA]</scope>
    <source>
        <strain evidence="2">V1</strain>
    </source>
</reference>
<name>A0A0B7H321_TREPH</name>
<dbReference type="EMBL" id="CDNC01000050">
    <property type="protein sequence ID" value="CEM63361.1"/>
    <property type="molecule type" value="Genomic_DNA"/>
</dbReference>
<protein>
    <submittedName>
        <fullName evidence="1">Uncharacterized protein</fullName>
    </submittedName>
</protein>
<evidence type="ECO:0000313" key="2">
    <source>
        <dbReference type="Proteomes" id="UP000042527"/>
    </source>
</evidence>
<evidence type="ECO:0000313" key="1">
    <source>
        <dbReference type="EMBL" id="CEM63361.1"/>
    </source>
</evidence>
<organism evidence="1 2">
    <name type="scientific">Treponema phagedenis</name>
    <dbReference type="NCBI Taxonomy" id="162"/>
    <lineage>
        <taxon>Bacteria</taxon>
        <taxon>Pseudomonadati</taxon>
        <taxon>Spirochaetota</taxon>
        <taxon>Spirochaetia</taxon>
        <taxon>Spirochaetales</taxon>
        <taxon>Treponemataceae</taxon>
        <taxon>Treponema</taxon>
    </lineage>
</organism>
<accession>A0A0B7H321</accession>
<dbReference type="AlphaFoldDB" id="A0A0B7H321"/>
<gene>
    <name evidence="1" type="ORF">TPHV1_80114</name>
</gene>
<keyword evidence="2" id="KW-1185">Reference proteome</keyword>
<proteinExistence type="predicted"/>
<sequence length="58" mass="6517">MERFVLNFPGIKIGASTMKDCGFKYSYGKLPTVGEPTVEILRVRPCAVSNSFIKFCIR</sequence>